<comment type="caution">
    <text evidence="2">The sequence shown here is derived from an EMBL/GenBank/DDBJ whole genome shotgun (WGS) entry which is preliminary data.</text>
</comment>
<dbReference type="InterPro" id="IPR016181">
    <property type="entry name" value="Acyl_CoA_acyltransferase"/>
</dbReference>
<dbReference type="EMBL" id="JAKIJS010000001">
    <property type="protein sequence ID" value="MCF6136908.1"/>
    <property type="molecule type" value="Genomic_DNA"/>
</dbReference>
<evidence type="ECO:0000259" key="1">
    <source>
        <dbReference type="PROSITE" id="PS51186"/>
    </source>
</evidence>
<dbReference type="CDD" id="cd04301">
    <property type="entry name" value="NAT_SF"/>
    <property type="match status" value="1"/>
</dbReference>
<gene>
    <name evidence="2" type="ORF">L2716_04135</name>
</gene>
<feature type="domain" description="N-acetyltransferase" evidence="1">
    <location>
        <begin position="1"/>
        <end position="140"/>
    </location>
</feature>
<keyword evidence="3" id="KW-1185">Reference proteome</keyword>
<dbReference type="Proteomes" id="UP001649381">
    <property type="component" value="Unassembled WGS sequence"/>
</dbReference>
<reference evidence="2 3" key="1">
    <citation type="submission" date="2022-01" db="EMBL/GenBank/DDBJ databases">
        <title>Alkalihalobacillus sp. EGI L200015, a novel bacterium isolated from a salt lake sediment.</title>
        <authorList>
            <person name="Gao L."/>
            <person name="Fang B.-Z."/>
            <person name="Li W.-J."/>
        </authorList>
    </citation>
    <scope>NUCLEOTIDE SEQUENCE [LARGE SCALE GENOMIC DNA]</scope>
    <source>
        <strain evidence="2 3">KCTC 12718</strain>
    </source>
</reference>
<protein>
    <submittedName>
        <fullName evidence="2">GNAT family N-acetyltransferase</fullName>
    </submittedName>
</protein>
<accession>A0ABS9GZ92</accession>
<dbReference type="PANTHER" id="PTHR13355">
    <property type="entry name" value="GLUCOSAMINE 6-PHOSPHATE N-ACETYLTRANSFERASE"/>
    <property type="match status" value="1"/>
</dbReference>
<evidence type="ECO:0000313" key="2">
    <source>
        <dbReference type="EMBL" id="MCF6136908.1"/>
    </source>
</evidence>
<evidence type="ECO:0000313" key="3">
    <source>
        <dbReference type="Proteomes" id="UP001649381"/>
    </source>
</evidence>
<proteinExistence type="predicted"/>
<dbReference type="InterPro" id="IPR039143">
    <property type="entry name" value="GNPNAT1-like"/>
</dbReference>
<dbReference type="PANTHER" id="PTHR13355:SF11">
    <property type="entry name" value="GLUCOSAMINE 6-PHOSPHATE N-ACETYLTRANSFERASE"/>
    <property type="match status" value="1"/>
</dbReference>
<dbReference type="Gene3D" id="3.40.630.30">
    <property type="match status" value="1"/>
</dbReference>
<dbReference type="SUPFAM" id="SSF55729">
    <property type="entry name" value="Acyl-CoA N-acyltransferases (Nat)"/>
    <property type="match status" value="1"/>
</dbReference>
<name>A0ABS9GZ92_9BACL</name>
<sequence>MEVVVASSDSQKQDALKVRSKVFIDEQNVPEEEEIDQYENDCTHFVVYDGEKTIGAGRLRFVEDYAKVERVCILKEYRGSGVGKLLMQKMETVSSESSVNQLVLHAQTQAEQFYSKLGYETYSDVFMDAGIPHVAMKKSV</sequence>
<dbReference type="InterPro" id="IPR000182">
    <property type="entry name" value="GNAT_dom"/>
</dbReference>
<dbReference type="PROSITE" id="PS51186">
    <property type="entry name" value="GNAT"/>
    <property type="match status" value="1"/>
</dbReference>
<dbReference type="Pfam" id="PF13673">
    <property type="entry name" value="Acetyltransf_10"/>
    <property type="match status" value="1"/>
</dbReference>
<dbReference type="RefSeq" id="WP_236332055.1">
    <property type="nucleotide sequence ID" value="NZ_JAKIJS010000001.1"/>
</dbReference>
<organism evidence="2 3">
    <name type="scientific">Pseudalkalibacillus berkeleyi</name>
    <dbReference type="NCBI Taxonomy" id="1069813"/>
    <lineage>
        <taxon>Bacteria</taxon>
        <taxon>Bacillati</taxon>
        <taxon>Bacillota</taxon>
        <taxon>Bacilli</taxon>
        <taxon>Bacillales</taxon>
        <taxon>Fictibacillaceae</taxon>
        <taxon>Pseudalkalibacillus</taxon>
    </lineage>
</organism>